<protein>
    <submittedName>
        <fullName evidence="13">Uncharacterized protein</fullName>
    </submittedName>
</protein>
<dbReference type="EMBL" id="BPVZ01000004">
    <property type="protein sequence ID" value="GKU90844.1"/>
    <property type="molecule type" value="Genomic_DNA"/>
</dbReference>
<evidence type="ECO:0000313" key="14">
    <source>
        <dbReference type="Proteomes" id="UP001054252"/>
    </source>
</evidence>
<evidence type="ECO:0000256" key="9">
    <source>
        <dbReference type="ARBA" id="ARBA00023136"/>
    </source>
</evidence>
<keyword evidence="3" id="KW-1003">Cell membrane</keyword>
<sequence>MTSLEYLDLSYNSFNASFSVSHFANLSRLSYLDISWNFLEVETESITRVPSFNLSVLNLVACNLKIIPSFISSQRHLKSLDLSYNSLAGEIPSWVIDNVSKELQLRGNGFIGPFPKSFQNSSQLSELDISDNFLSGSFPGDIGLNFPELLHLNASWNNFSGRLPPSFVRMKQLLFLELSGNQFHGEIPCGMTSNVSSFEYLGLSRNNLTGDALPKNSSLPKLRWLYLHRNHFTGNFPHSLSKSMDLLLVDIRDTDMSGELSSYLHVLPQIRVLLLGGNNFEGEIPQQLCQMRRLHLLDLSRNNLHGGIPKCIDNITSWTDETLGLNFPWRPWTTFEFITKGQSYTYSGSIASYMLGIDMSFNRLTGTIPLEMTQLGMIHSLNLSNNLLTGQIPATLENMSNLGSLDLSRNILSGKVPQELPSLFSLAVLNLSFNNLSGRVPFEGVFAAFDKSSYLGNPGLCGLPLDKKCDEVLEKSSFLFPNKATTYTLLLPFLCAILLLFLE</sequence>
<evidence type="ECO:0000256" key="3">
    <source>
        <dbReference type="ARBA" id="ARBA00022475"/>
    </source>
</evidence>
<dbReference type="InterPro" id="IPR051502">
    <property type="entry name" value="RLP_Defense_Trigger"/>
</dbReference>
<dbReference type="PANTHER" id="PTHR48062">
    <property type="entry name" value="RECEPTOR-LIKE PROTEIN 14"/>
    <property type="match status" value="1"/>
</dbReference>
<keyword evidence="4" id="KW-0433">Leucine-rich repeat</keyword>
<dbReference type="Gene3D" id="3.80.10.10">
    <property type="entry name" value="Ribonuclease Inhibitor"/>
    <property type="match status" value="2"/>
</dbReference>
<comment type="caution">
    <text evidence="13">The sequence shown here is derived from an EMBL/GenBank/DDBJ whole genome shotgun (WGS) entry which is preliminary data.</text>
</comment>
<feature type="transmembrane region" description="Helical" evidence="12">
    <location>
        <begin position="484"/>
        <end position="502"/>
    </location>
</feature>
<keyword evidence="10" id="KW-0675">Receptor</keyword>
<dbReference type="AlphaFoldDB" id="A0AAV5HXY4"/>
<accession>A0AAV5HXY4</accession>
<organism evidence="13 14">
    <name type="scientific">Rubroshorea leprosula</name>
    <dbReference type="NCBI Taxonomy" id="152421"/>
    <lineage>
        <taxon>Eukaryota</taxon>
        <taxon>Viridiplantae</taxon>
        <taxon>Streptophyta</taxon>
        <taxon>Embryophyta</taxon>
        <taxon>Tracheophyta</taxon>
        <taxon>Spermatophyta</taxon>
        <taxon>Magnoliopsida</taxon>
        <taxon>eudicotyledons</taxon>
        <taxon>Gunneridae</taxon>
        <taxon>Pentapetalae</taxon>
        <taxon>rosids</taxon>
        <taxon>malvids</taxon>
        <taxon>Malvales</taxon>
        <taxon>Dipterocarpaceae</taxon>
        <taxon>Rubroshorea</taxon>
    </lineage>
</organism>
<dbReference type="InterPro" id="IPR003591">
    <property type="entry name" value="Leu-rich_rpt_typical-subtyp"/>
</dbReference>
<dbReference type="InterPro" id="IPR001611">
    <property type="entry name" value="Leu-rich_rpt"/>
</dbReference>
<evidence type="ECO:0000256" key="4">
    <source>
        <dbReference type="ARBA" id="ARBA00022614"/>
    </source>
</evidence>
<comment type="similarity">
    <text evidence="2">Belongs to the RLP family.</text>
</comment>
<evidence type="ECO:0000256" key="10">
    <source>
        <dbReference type="ARBA" id="ARBA00023170"/>
    </source>
</evidence>
<dbReference type="Proteomes" id="UP001054252">
    <property type="component" value="Unassembled WGS sequence"/>
</dbReference>
<evidence type="ECO:0000256" key="7">
    <source>
        <dbReference type="ARBA" id="ARBA00022737"/>
    </source>
</evidence>
<keyword evidence="5 12" id="KW-0812">Transmembrane</keyword>
<keyword evidence="14" id="KW-1185">Reference proteome</keyword>
<evidence type="ECO:0000256" key="8">
    <source>
        <dbReference type="ARBA" id="ARBA00022989"/>
    </source>
</evidence>
<keyword evidence="9 12" id="KW-0472">Membrane</keyword>
<evidence type="ECO:0000256" key="5">
    <source>
        <dbReference type="ARBA" id="ARBA00022692"/>
    </source>
</evidence>
<dbReference type="Pfam" id="PF00560">
    <property type="entry name" value="LRR_1"/>
    <property type="match status" value="7"/>
</dbReference>
<dbReference type="SMART" id="SM00369">
    <property type="entry name" value="LRR_TYP"/>
    <property type="match status" value="5"/>
</dbReference>
<proteinExistence type="inferred from homology"/>
<evidence type="ECO:0000256" key="11">
    <source>
        <dbReference type="ARBA" id="ARBA00023180"/>
    </source>
</evidence>
<dbReference type="Pfam" id="PF13855">
    <property type="entry name" value="LRR_8"/>
    <property type="match status" value="1"/>
</dbReference>
<dbReference type="FunFam" id="3.80.10.10:FF:000111">
    <property type="entry name" value="LRR receptor-like serine/threonine-protein kinase ERECTA"/>
    <property type="match status" value="1"/>
</dbReference>
<keyword evidence="6" id="KW-0732">Signal</keyword>
<dbReference type="PRINTS" id="PR00019">
    <property type="entry name" value="LEURICHRPT"/>
</dbReference>
<keyword evidence="7" id="KW-0677">Repeat</keyword>
<evidence type="ECO:0000256" key="2">
    <source>
        <dbReference type="ARBA" id="ARBA00009592"/>
    </source>
</evidence>
<gene>
    <name evidence="13" type="ORF">SLEP1_g4788</name>
</gene>
<dbReference type="SUPFAM" id="SSF52058">
    <property type="entry name" value="L domain-like"/>
    <property type="match status" value="1"/>
</dbReference>
<dbReference type="FunFam" id="3.80.10.10:FF:000095">
    <property type="entry name" value="LRR receptor-like serine/threonine-protein kinase GSO1"/>
    <property type="match status" value="1"/>
</dbReference>
<dbReference type="GO" id="GO:0005886">
    <property type="term" value="C:plasma membrane"/>
    <property type="evidence" value="ECO:0007669"/>
    <property type="project" value="UniProtKB-SubCell"/>
</dbReference>
<name>A0AAV5HXY4_9ROSI</name>
<comment type="subcellular location">
    <subcellularLocation>
        <location evidence="1">Cell membrane</location>
        <topology evidence="1">Single-pass type I membrane protein</topology>
    </subcellularLocation>
</comment>
<evidence type="ECO:0000256" key="12">
    <source>
        <dbReference type="SAM" id="Phobius"/>
    </source>
</evidence>
<evidence type="ECO:0000256" key="1">
    <source>
        <dbReference type="ARBA" id="ARBA00004251"/>
    </source>
</evidence>
<dbReference type="InterPro" id="IPR032675">
    <property type="entry name" value="LRR_dom_sf"/>
</dbReference>
<evidence type="ECO:0000313" key="13">
    <source>
        <dbReference type="EMBL" id="GKU90844.1"/>
    </source>
</evidence>
<evidence type="ECO:0000256" key="6">
    <source>
        <dbReference type="ARBA" id="ARBA00022729"/>
    </source>
</evidence>
<keyword evidence="8 12" id="KW-1133">Transmembrane helix</keyword>
<reference evidence="13 14" key="1">
    <citation type="journal article" date="2021" name="Commun. Biol.">
        <title>The genome of Shorea leprosula (Dipterocarpaceae) highlights the ecological relevance of drought in aseasonal tropical rainforests.</title>
        <authorList>
            <person name="Ng K.K.S."/>
            <person name="Kobayashi M.J."/>
            <person name="Fawcett J.A."/>
            <person name="Hatakeyama M."/>
            <person name="Paape T."/>
            <person name="Ng C.H."/>
            <person name="Ang C.C."/>
            <person name="Tnah L.H."/>
            <person name="Lee C.T."/>
            <person name="Nishiyama T."/>
            <person name="Sese J."/>
            <person name="O'Brien M.J."/>
            <person name="Copetti D."/>
            <person name="Mohd Noor M.I."/>
            <person name="Ong R.C."/>
            <person name="Putra M."/>
            <person name="Sireger I.Z."/>
            <person name="Indrioko S."/>
            <person name="Kosugi Y."/>
            <person name="Izuno A."/>
            <person name="Isagi Y."/>
            <person name="Lee S.L."/>
            <person name="Shimizu K.K."/>
        </authorList>
    </citation>
    <scope>NUCLEOTIDE SEQUENCE [LARGE SCALE GENOMIC DNA]</scope>
    <source>
        <strain evidence="13">214</strain>
    </source>
</reference>
<dbReference type="PANTHER" id="PTHR48062:SF39">
    <property type="entry name" value="LEUCINE-RICH REPEAT-CONTAINING N-TERMINAL PLANT-TYPE DOMAIN-CONTAINING PROTEIN"/>
    <property type="match status" value="1"/>
</dbReference>
<keyword evidence="11" id="KW-0325">Glycoprotein</keyword>